<dbReference type="Proteomes" id="UP000301309">
    <property type="component" value="Unassembled WGS sequence"/>
</dbReference>
<keyword evidence="3" id="KW-1185">Reference proteome</keyword>
<proteinExistence type="predicted"/>
<comment type="caution">
    <text evidence="2">The sequence shown here is derived from an EMBL/GenBank/DDBJ whole genome shotgun (WGS) entry which is preliminary data.</text>
</comment>
<organism evidence="2 3">
    <name type="scientific">Streptomyces violaceusniger</name>
    <dbReference type="NCBI Taxonomy" id="68280"/>
    <lineage>
        <taxon>Bacteria</taxon>
        <taxon>Bacillati</taxon>
        <taxon>Actinomycetota</taxon>
        <taxon>Actinomycetes</taxon>
        <taxon>Kitasatosporales</taxon>
        <taxon>Streptomycetaceae</taxon>
        <taxon>Streptomyces</taxon>
        <taxon>Streptomyces violaceusniger group</taxon>
    </lineage>
</organism>
<evidence type="ECO:0000256" key="1">
    <source>
        <dbReference type="SAM" id="MobiDB-lite"/>
    </source>
</evidence>
<dbReference type="AlphaFoldDB" id="A0A4D4KMG1"/>
<evidence type="ECO:0000313" key="2">
    <source>
        <dbReference type="EMBL" id="GDY49384.1"/>
    </source>
</evidence>
<reference evidence="2 3" key="1">
    <citation type="journal article" date="2020" name="Int. J. Syst. Evol. Microbiol.">
        <title>Reclassification of Streptomyces castelarensis and Streptomyces sporoclivatus as later heterotypic synonyms of Streptomyces antimycoticus.</title>
        <authorList>
            <person name="Komaki H."/>
            <person name="Tamura T."/>
        </authorList>
    </citation>
    <scope>NUCLEOTIDE SEQUENCE [LARGE SCALE GENOMIC DNA]</scope>
    <source>
        <strain evidence="2 3">NBRC 13459</strain>
    </source>
</reference>
<feature type="region of interest" description="Disordered" evidence="1">
    <location>
        <begin position="109"/>
        <end position="130"/>
    </location>
</feature>
<dbReference type="EMBL" id="BJHW01000001">
    <property type="protein sequence ID" value="GDY49384.1"/>
    <property type="molecule type" value="Genomic_DNA"/>
</dbReference>
<protein>
    <submittedName>
        <fullName evidence="2">Uncharacterized protein</fullName>
    </submittedName>
</protein>
<evidence type="ECO:0000313" key="3">
    <source>
        <dbReference type="Proteomes" id="UP000301309"/>
    </source>
</evidence>
<gene>
    <name evidence="2" type="ORF">SVIO_000070</name>
</gene>
<name>A0A4D4KMG1_STRVO</name>
<accession>A0A4D4KMG1</accession>
<sequence>MTRAERPEPLPPGWPKGRYRMTHRAMKALRIADHLLRRGLAYSSVEATDHVIRTAAAAECGQHEPSSTTCTLVRAVLDFLIPASSPTTTGSTQHATSTVVAVTLHRHTPEATGPQAASPQSTGDCLDQHC</sequence>